<evidence type="ECO:0008006" key="3">
    <source>
        <dbReference type="Google" id="ProtNLM"/>
    </source>
</evidence>
<protein>
    <recommendedName>
        <fullName evidence="3">Lipoprotein</fullName>
    </recommendedName>
</protein>
<keyword evidence="2" id="KW-1185">Reference proteome</keyword>
<dbReference type="RefSeq" id="WP_210668492.1">
    <property type="nucleotide sequence ID" value="NZ_JAGFBV010000054.1"/>
</dbReference>
<sequence>MEKHQIILLVLILTIVSCEKKVQTKGVSKSQTTTTKITYKIPEDVGKAVFVLINKFNKITKEEYKNNIVSYSDLKELADDKKAPIGEYIRNDFKSITAESYERVISQDFEGIKSAGKNFNIDWQNIKFINFVNDIQQSDEGKMLLGETYFKNVDNKIYFVKCAAIFNGKDYQIIKIAEVELKRNKRF</sequence>
<gene>
    <name evidence="1" type="ORF">J3495_18775</name>
</gene>
<proteinExistence type="predicted"/>
<evidence type="ECO:0000313" key="1">
    <source>
        <dbReference type="EMBL" id="MBP4140118.1"/>
    </source>
</evidence>
<name>A0A940X808_9FLAO</name>
<reference evidence="1 2" key="1">
    <citation type="submission" date="2021-03" db="EMBL/GenBank/DDBJ databases">
        <title>Flavobacterium Flabelliformis Sp. Nov. And Flavobacterium Geliluteum Sp. Nov., Two Novel Multidrug Resistant Psychrophilic Species Isolated From Antarctica.</title>
        <authorList>
            <person name="Kralova S."/>
            <person name="Busse H.J."/>
            <person name="Bezdicek M."/>
            <person name="Nykrynova M."/>
            <person name="Kroupova E."/>
            <person name="Krsek D."/>
            <person name="Sedlacek I."/>
        </authorList>
    </citation>
    <scope>NUCLEOTIDE SEQUENCE [LARGE SCALE GENOMIC DNA]</scope>
    <source>
        <strain evidence="1 2">P7388</strain>
    </source>
</reference>
<dbReference type="AlphaFoldDB" id="A0A940X808"/>
<dbReference type="Proteomes" id="UP000675047">
    <property type="component" value="Unassembled WGS sequence"/>
</dbReference>
<dbReference type="EMBL" id="JAGFBV010000054">
    <property type="protein sequence ID" value="MBP4140118.1"/>
    <property type="molecule type" value="Genomic_DNA"/>
</dbReference>
<comment type="caution">
    <text evidence="1">The sequence shown here is derived from an EMBL/GenBank/DDBJ whole genome shotgun (WGS) entry which is preliminary data.</text>
</comment>
<dbReference type="PROSITE" id="PS51257">
    <property type="entry name" value="PROKAR_LIPOPROTEIN"/>
    <property type="match status" value="1"/>
</dbReference>
<accession>A0A940X808</accession>
<evidence type="ECO:0000313" key="2">
    <source>
        <dbReference type="Proteomes" id="UP000675047"/>
    </source>
</evidence>
<organism evidence="1 2">
    <name type="scientific">Flavobacterium geliluteum</name>
    <dbReference type="NCBI Taxonomy" id="2816120"/>
    <lineage>
        <taxon>Bacteria</taxon>
        <taxon>Pseudomonadati</taxon>
        <taxon>Bacteroidota</taxon>
        <taxon>Flavobacteriia</taxon>
        <taxon>Flavobacteriales</taxon>
        <taxon>Flavobacteriaceae</taxon>
        <taxon>Flavobacterium</taxon>
    </lineage>
</organism>